<feature type="transmembrane region" description="Helical" evidence="6">
    <location>
        <begin position="330"/>
        <end position="351"/>
    </location>
</feature>
<evidence type="ECO:0000313" key="8">
    <source>
        <dbReference type="EMBL" id="MFC3684694.1"/>
    </source>
</evidence>
<feature type="transmembrane region" description="Helical" evidence="6">
    <location>
        <begin position="234"/>
        <end position="255"/>
    </location>
</feature>
<keyword evidence="4 6" id="KW-1133">Transmembrane helix</keyword>
<feature type="transmembrane region" description="Helical" evidence="6">
    <location>
        <begin position="296"/>
        <end position="318"/>
    </location>
</feature>
<reference evidence="9" key="1">
    <citation type="journal article" date="2019" name="Int. J. Syst. Evol. Microbiol.">
        <title>The Global Catalogue of Microorganisms (GCM) 10K type strain sequencing project: providing services to taxonomists for standard genome sequencing and annotation.</title>
        <authorList>
            <consortium name="The Broad Institute Genomics Platform"/>
            <consortium name="The Broad Institute Genome Sequencing Center for Infectious Disease"/>
            <person name="Wu L."/>
            <person name="Ma J."/>
        </authorList>
    </citation>
    <scope>NUCLEOTIDE SEQUENCE [LARGE SCALE GENOMIC DNA]</scope>
    <source>
        <strain evidence="9">KCTC 42501</strain>
    </source>
</reference>
<evidence type="ECO:0000256" key="4">
    <source>
        <dbReference type="ARBA" id="ARBA00022989"/>
    </source>
</evidence>
<feature type="transmembrane region" description="Helical" evidence="6">
    <location>
        <begin position="357"/>
        <end position="374"/>
    </location>
</feature>
<dbReference type="Gene3D" id="1.20.1250.20">
    <property type="entry name" value="MFS general substrate transporter like domains"/>
    <property type="match status" value="1"/>
</dbReference>
<comment type="subcellular location">
    <subcellularLocation>
        <location evidence="1">Cell membrane</location>
        <topology evidence="1">Multi-pass membrane protein</topology>
    </subcellularLocation>
</comment>
<feature type="transmembrane region" description="Helical" evidence="6">
    <location>
        <begin position="104"/>
        <end position="125"/>
    </location>
</feature>
<protein>
    <submittedName>
        <fullName evidence="8">MFS transporter</fullName>
    </submittedName>
</protein>
<dbReference type="InterPro" id="IPR050189">
    <property type="entry name" value="MFS_Efflux_Transporters"/>
</dbReference>
<dbReference type="EMBL" id="JBHRXX010000005">
    <property type="protein sequence ID" value="MFC3684694.1"/>
    <property type="molecule type" value="Genomic_DNA"/>
</dbReference>
<dbReference type="Proteomes" id="UP001595729">
    <property type="component" value="Unassembled WGS sequence"/>
</dbReference>
<dbReference type="InterPro" id="IPR020846">
    <property type="entry name" value="MFS_dom"/>
</dbReference>
<dbReference type="PANTHER" id="PTHR43124:SF10">
    <property type="entry name" value="PURINE EFFLUX PUMP PBUE"/>
    <property type="match status" value="1"/>
</dbReference>
<dbReference type="InterPro" id="IPR036259">
    <property type="entry name" value="MFS_trans_sf"/>
</dbReference>
<keyword evidence="9" id="KW-1185">Reference proteome</keyword>
<feature type="transmembrane region" description="Helical" evidence="6">
    <location>
        <begin position="164"/>
        <end position="184"/>
    </location>
</feature>
<feature type="transmembrane region" description="Helical" evidence="6">
    <location>
        <begin position="137"/>
        <end position="158"/>
    </location>
</feature>
<gene>
    <name evidence="8" type="ORF">ACFOPI_13905</name>
</gene>
<feature type="transmembrane region" description="Helical" evidence="6">
    <location>
        <begin position="12"/>
        <end position="33"/>
    </location>
</feature>
<organism evidence="8 9">
    <name type="scientific">Hydrogenophaga luteola</name>
    <dbReference type="NCBI Taxonomy" id="1591122"/>
    <lineage>
        <taxon>Bacteria</taxon>
        <taxon>Pseudomonadati</taxon>
        <taxon>Pseudomonadota</taxon>
        <taxon>Betaproteobacteria</taxon>
        <taxon>Burkholderiales</taxon>
        <taxon>Comamonadaceae</taxon>
        <taxon>Hydrogenophaga</taxon>
    </lineage>
</organism>
<comment type="caution">
    <text evidence="8">The sequence shown here is derived from an EMBL/GenBank/DDBJ whole genome shotgun (WGS) entry which is preliminary data.</text>
</comment>
<evidence type="ECO:0000256" key="3">
    <source>
        <dbReference type="ARBA" id="ARBA00022692"/>
    </source>
</evidence>
<dbReference type="Pfam" id="PF07690">
    <property type="entry name" value="MFS_1"/>
    <property type="match status" value="1"/>
</dbReference>
<feature type="transmembrane region" description="Helical" evidence="6">
    <location>
        <begin position="45"/>
        <end position="67"/>
    </location>
</feature>
<evidence type="ECO:0000256" key="2">
    <source>
        <dbReference type="ARBA" id="ARBA00022475"/>
    </source>
</evidence>
<keyword evidence="2" id="KW-1003">Cell membrane</keyword>
<proteinExistence type="predicted"/>
<evidence type="ECO:0000313" key="9">
    <source>
        <dbReference type="Proteomes" id="UP001595729"/>
    </source>
</evidence>
<evidence type="ECO:0000256" key="6">
    <source>
        <dbReference type="SAM" id="Phobius"/>
    </source>
</evidence>
<dbReference type="PROSITE" id="PS50850">
    <property type="entry name" value="MFS"/>
    <property type="match status" value="1"/>
</dbReference>
<dbReference type="InterPro" id="IPR011701">
    <property type="entry name" value="MFS"/>
</dbReference>
<keyword evidence="3 6" id="KW-0812">Transmembrane</keyword>
<keyword evidence="5 6" id="KW-0472">Membrane</keyword>
<dbReference type="SUPFAM" id="SSF103473">
    <property type="entry name" value="MFS general substrate transporter"/>
    <property type="match status" value="1"/>
</dbReference>
<feature type="transmembrane region" description="Helical" evidence="6">
    <location>
        <begin position="267"/>
        <end position="290"/>
    </location>
</feature>
<feature type="domain" description="Major facilitator superfamily (MFS) profile" evidence="7">
    <location>
        <begin position="9"/>
        <end position="381"/>
    </location>
</feature>
<sequence>MSNPIGVGGKAALTIGHMAGMIDMVALPLWIGGLMQHYRFSPQHAGITVTLFLLGVVIASAVLAPLFNRIPRRLVTVAGFTVAAVCFLLMALQPIDGASFGMLAPLHAMAGLGAGCGLSLVHGAIGRTDNPHRLFGMVNLAVAVLGIAVFAAVPGMVVLHGASVLFLVFAAAMGLGALACLVGFPDVGDAEQPLSADAGQGRRSGLIWMPIAVVICLTLNQSMVFAFVERIGAARGFGAGDVQAVLVTLGFVNLLPGPLAAWMQHRVSPLAVGLAGPVGQALLAITLSSALAFPPYALAVVLYVSMVIFTHTFLFGLLSRLDPSGRATSATPAMMMMGSCLGPAVGGFIVSGFGYQGLGWAAGAVSSVAVVLMLRLRAQLRGHADADQAAFA</sequence>
<dbReference type="PANTHER" id="PTHR43124">
    <property type="entry name" value="PURINE EFFLUX PUMP PBUE"/>
    <property type="match status" value="1"/>
</dbReference>
<accession>A0ABV7W5N7</accession>
<evidence type="ECO:0000259" key="7">
    <source>
        <dbReference type="PROSITE" id="PS50850"/>
    </source>
</evidence>
<name>A0ABV7W5N7_9BURK</name>
<feature type="transmembrane region" description="Helical" evidence="6">
    <location>
        <begin position="205"/>
        <end position="228"/>
    </location>
</feature>
<evidence type="ECO:0000256" key="5">
    <source>
        <dbReference type="ARBA" id="ARBA00023136"/>
    </source>
</evidence>
<feature type="transmembrane region" description="Helical" evidence="6">
    <location>
        <begin position="74"/>
        <end position="92"/>
    </location>
</feature>
<evidence type="ECO:0000256" key="1">
    <source>
        <dbReference type="ARBA" id="ARBA00004651"/>
    </source>
</evidence>
<dbReference type="RefSeq" id="WP_382174739.1">
    <property type="nucleotide sequence ID" value="NZ_JBHRXX010000005.1"/>
</dbReference>